<dbReference type="AlphaFoldDB" id="A0AAT9HBI3"/>
<reference evidence="1" key="1">
    <citation type="submission" date="2024-06" db="EMBL/GenBank/DDBJ databases">
        <authorList>
            <consortium name="consrtm"/>
            <person name="Uemura M."/>
            <person name="Terahara T."/>
        </authorList>
    </citation>
    <scope>NUCLEOTIDE SEQUENCE</scope>
    <source>
        <strain evidence="1">KM77-8</strain>
    </source>
</reference>
<sequence>MVTDVREPGGAESGAVKLTFPWLDDTYVTDWVRSVQWGGKGGGE</sequence>
<name>A0AAT9HBI3_9ACTN</name>
<gene>
    <name evidence="1" type="ORF">SHKM778_11390</name>
</gene>
<evidence type="ECO:0000313" key="1">
    <source>
        <dbReference type="EMBL" id="BFO14751.1"/>
    </source>
</evidence>
<reference evidence="1" key="2">
    <citation type="submission" date="2024-07" db="EMBL/GenBank/DDBJ databases">
        <title>Streptomyces haneummycinica sp. nov., a new antibiotic-producing actinobacterium isolated from marine sediment.</title>
        <authorList>
            <person name="Uemura M."/>
            <person name="Hamada M."/>
            <person name="Hirano S."/>
            <person name="Kobayashi K."/>
            <person name="Ohshiro T."/>
            <person name="Kobayashi T."/>
            <person name="Terahara T."/>
        </authorList>
    </citation>
    <scope>NUCLEOTIDE SEQUENCE</scope>
    <source>
        <strain evidence="1">KM77-8</strain>
    </source>
</reference>
<dbReference type="EMBL" id="AP035768">
    <property type="protein sequence ID" value="BFO14751.1"/>
    <property type="molecule type" value="Genomic_DNA"/>
</dbReference>
<organism evidence="1">
    <name type="scientific">Streptomyces haneummycinicus</name>
    <dbReference type="NCBI Taxonomy" id="3074435"/>
    <lineage>
        <taxon>Bacteria</taxon>
        <taxon>Bacillati</taxon>
        <taxon>Actinomycetota</taxon>
        <taxon>Actinomycetes</taxon>
        <taxon>Kitasatosporales</taxon>
        <taxon>Streptomycetaceae</taxon>
        <taxon>Streptomyces</taxon>
    </lineage>
</organism>
<protein>
    <submittedName>
        <fullName evidence="1">Uncharacterized protein</fullName>
    </submittedName>
</protein>
<proteinExistence type="predicted"/>
<accession>A0AAT9HBI3</accession>